<dbReference type="RefSeq" id="WP_075640697.1">
    <property type="nucleotide sequence ID" value="NZ_MKIM01000028.1"/>
</dbReference>
<dbReference type="EMBL" id="MKIM01000028">
    <property type="protein sequence ID" value="OLP43375.1"/>
    <property type="molecule type" value="Genomic_DNA"/>
</dbReference>
<dbReference type="OrthoDB" id="5659783at2"/>
<feature type="domain" description="HTH cro/C1-type" evidence="1">
    <location>
        <begin position="33"/>
        <end position="75"/>
    </location>
</feature>
<sequence length="130" mass="14633">MTRFDIRGLFRSSHETFGDRLNVGRDLAGLEFSDLAVAANVSERTLRAWEAGKGNIDGQSLEKVAALLDVSPTWLLTGEGVGPQAQNENSDMINFMRWELERLTRLHQETAEMIDMLHRQIGDLEQNASF</sequence>
<dbReference type="STRING" id="1867956.BJF95_21065"/>
<keyword evidence="3" id="KW-1185">Reference proteome</keyword>
<dbReference type="GO" id="GO:0003677">
    <property type="term" value="F:DNA binding"/>
    <property type="evidence" value="ECO:0007669"/>
    <property type="project" value="InterPro"/>
</dbReference>
<gene>
    <name evidence="2" type="ORF">BJF95_21065</name>
</gene>
<organism evidence="2 3">
    <name type="scientific">Rhizobium oryziradicis</name>
    <dbReference type="NCBI Taxonomy" id="1867956"/>
    <lineage>
        <taxon>Bacteria</taxon>
        <taxon>Pseudomonadati</taxon>
        <taxon>Pseudomonadota</taxon>
        <taxon>Alphaproteobacteria</taxon>
        <taxon>Hyphomicrobiales</taxon>
        <taxon>Rhizobiaceae</taxon>
        <taxon>Rhizobium/Agrobacterium group</taxon>
        <taxon>Rhizobium</taxon>
    </lineage>
</organism>
<dbReference type="PROSITE" id="PS50943">
    <property type="entry name" value="HTH_CROC1"/>
    <property type="match status" value="1"/>
</dbReference>
<dbReference type="InterPro" id="IPR010982">
    <property type="entry name" value="Lambda_DNA-bd_dom_sf"/>
</dbReference>
<dbReference type="Proteomes" id="UP000186894">
    <property type="component" value="Unassembled WGS sequence"/>
</dbReference>
<dbReference type="InterPro" id="IPR001387">
    <property type="entry name" value="Cro/C1-type_HTH"/>
</dbReference>
<dbReference type="SMART" id="SM00530">
    <property type="entry name" value="HTH_XRE"/>
    <property type="match status" value="1"/>
</dbReference>
<dbReference type="AlphaFoldDB" id="A0A1Q8ZNA6"/>
<accession>A0A1Q8ZNA6</accession>
<reference evidence="2 3" key="1">
    <citation type="submission" date="2016-09" db="EMBL/GenBank/DDBJ databases">
        <title>Rhizobium oryziradicis sp. nov., isolated from the root of rice.</title>
        <authorList>
            <person name="Zhao J."/>
            <person name="Zhang X."/>
        </authorList>
    </citation>
    <scope>NUCLEOTIDE SEQUENCE [LARGE SCALE GENOMIC DNA]</scope>
    <source>
        <strain evidence="2 3">N19</strain>
    </source>
</reference>
<evidence type="ECO:0000259" key="1">
    <source>
        <dbReference type="PROSITE" id="PS50943"/>
    </source>
</evidence>
<proteinExistence type="predicted"/>
<evidence type="ECO:0000313" key="3">
    <source>
        <dbReference type="Proteomes" id="UP000186894"/>
    </source>
</evidence>
<evidence type="ECO:0000313" key="2">
    <source>
        <dbReference type="EMBL" id="OLP43375.1"/>
    </source>
</evidence>
<dbReference type="Pfam" id="PF01381">
    <property type="entry name" value="HTH_3"/>
    <property type="match status" value="1"/>
</dbReference>
<protein>
    <recommendedName>
        <fullName evidence="1">HTH cro/C1-type domain-containing protein</fullName>
    </recommendedName>
</protein>
<name>A0A1Q8ZNA6_9HYPH</name>
<dbReference type="CDD" id="cd00093">
    <property type="entry name" value="HTH_XRE"/>
    <property type="match status" value="1"/>
</dbReference>
<dbReference type="Gene3D" id="1.10.260.40">
    <property type="entry name" value="lambda repressor-like DNA-binding domains"/>
    <property type="match status" value="1"/>
</dbReference>
<dbReference type="SUPFAM" id="SSF47413">
    <property type="entry name" value="lambda repressor-like DNA-binding domains"/>
    <property type="match status" value="1"/>
</dbReference>
<comment type="caution">
    <text evidence="2">The sequence shown here is derived from an EMBL/GenBank/DDBJ whole genome shotgun (WGS) entry which is preliminary data.</text>
</comment>